<name>A0A392V3H4_9FABA</name>
<evidence type="ECO:0000256" key="1">
    <source>
        <dbReference type="SAM" id="MobiDB-lite"/>
    </source>
</evidence>
<sequence length="33" mass="3534">MKASDDSGLRIAPLSTTSEEEDDENEVAVPEVV</sequence>
<feature type="non-terminal residue" evidence="2">
    <location>
        <position position="33"/>
    </location>
</feature>
<dbReference type="EMBL" id="LXQA011027595">
    <property type="protein sequence ID" value="MCI81789.1"/>
    <property type="molecule type" value="Genomic_DNA"/>
</dbReference>
<dbReference type="Proteomes" id="UP000265520">
    <property type="component" value="Unassembled WGS sequence"/>
</dbReference>
<evidence type="ECO:0000313" key="2">
    <source>
        <dbReference type="EMBL" id="MCI81789.1"/>
    </source>
</evidence>
<protein>
    <submittedName>
        <fullName evidence="2">Uncharacterized protein</fullName>
    </submittedName>
</protein>
<keyword evidence="3" id="KW-1185">Reference proteome</keyword>
<evidence type="ECO:0000313" key="3">
    <source>
        <dbReference type="Proteomes" id="UP000265520"/>
    </source>
</evidence>
<reference evidence="2 3" key="1">
    <citation type="journal article" date="2018" name="Front. Plant Sci.">
        <title>Red Clover (Trifolium pratense) and Zigzag Clover (T. medium) - A Picture of Genomic Similarities and Differences.</title>
        <authorList>
            <person name="Dluhosova J."/>
            <person name="Istvanek J."/>
            <person name="Nedelnik J."/>
            <person name="Repkova J."/>
        </authorList>
    </citation>
    <scope>NUCLEOTIDE SEQUENCE [LARGE SCALE GENOMIC DNA]</scope>
    <source>
        <strain evidence="3">cv. 10/8</strain>
        <tissue evidence="2">Leaf</tissue>
    </source>
</reference>
<dbReference type="AlphaFoldDB" id="A0A392V3H4"/>
<feature type="region of interest" description="Disordered" evidence="1">
    <location>
        <begin position="1"/>
        <end position="33"/>
    </location>
</feature>
<accession>A0A392V3H4</accession>
<organism evidence="2 3">
    <name type="scientific">Trifolium medium</name>
    <dbReference type="NCBI Taxonomy" id="97028"/>
    <lineage>
        <taxon>Eukaryota</taxon>
        <taxon>Viridiplantae</taxon>
        <taxon>Streptophyta</taxon>
        <taxon>Embryophyta</taxon>
        <taxon>Tracheophyta</taxon>
        <taxon>Spermatophyta</taxon>
        <taxon>Magnoliopsida</taxon>
        <taxon>eudicotyledons</taxon>
        <taxon>Gunneridae</taxon>
        <taxon>Pentapetalae</taxon>
        <taxon>rosids</taxon>
        <taxon>fabids</taxon>
        <taxon>Fabales</taxon>
        <taxon>Fabaceae</taxon>
        <taxon>Papilionoideae</taxon>
        <taxon>50 kb inversion clade</taxon>
        <taxon>NPAAA clade</taxon>
        <taxon>Hologalegina</taxon>
        <taxon>IRL clade</taxon>
        <taxon>Trifolieae</taxon>
        <taxon>Trifolium</taxon>
    </lineage>
</organism>
<proteinExistence type="predicted"/>
<comment type="caution">
    <text evidence="2">The sequence shown here is derived from an EMBL/GenBank/DDBJ whole genome shotgun (WGS) entry which is preliminary data.</text>
</comment>